<dbReference type="EMBL" id="BMAT01012635">
    <property type="protein sequence ID" value="GFR95820.1"/>
    <property type="molecule type" value="Genomic_DNA"/>
</dbReference>
<comment type="caution">
    <text evidence="10">The sequence shown here is derived from an EMBL/GenBank/DDBJ whole genome shotgun (WGS) entry which is preliminary data.</text>
</comment>
<evidence type="ECO:0000256" key="2">
    <source>
        <dbReference type="ARBA" id="ARBA00022692"/>
    </source>
</evidence>
<keyword evidence="6 10" id="KW-0675">Receptor</keyword>
<name>A0AAV4HG38_9GAST</name>
<dbReference type="PANTHER" id="PTHR24243">
    <property type="entry name" value="G-PROTEIN COUPLED RECEPTOR"/>
    <property type="match status" value="1"/>
</dbReference>
<keyword evidence="7" id="KW-0807">Transducer</keyword>
<keyword evidence="3 8" id="KW-1133">Transmembrane helix</keyword>
<feature type="transmembrane region" description="Helical" evidence="8">
    <location>
        <begin position="133"/>
        <end position="156"/>
    </location>
</feature>
<evidence type="ECO:0000256" key="5">
    <source>
        <dbReference type="ARBA" id="ARBA00023136"/>
    </source>
</evidence>
<dbReference type="SUPFAM" id="SSF81321">
    <property type="entry name" value="Family A G protein-coupled receptor-like"/>
    <property type="match status" value="1"/>
</dbReference>
<keyword evidence="5 8" id="KW-0472">Membrane</keyword>
<keyword evidence="2 8" id="KW-0812">Transmembrane</keyword>
<protein>
    <submittedName>
        <fullName evidence="10">Chemosensory receptor A</fullName>
    </submittedName>
</protein>
<comment type="subcellular location">
    <subcellularLocation>
        <location evidence="1">Membrane</location>
        <topology evidence="1">Multi-pass membrane protein</topology>
    </subcellularLocation>
</comment>
<organism evidence="10 11">
    <name type="scientific">Elysia marginata</name>
    <dbReference type="NCBI Taxonomy" id="1093978"/>
    <lineage>
        <taxon>Eukaryota</taxon>
        <taxon>Metazoa</taxon>
        <taxon>Spiralia</taxon>
        <taxon>Lophotrochozoa</taxon>
        <taxon>Mollusca</taxon>
        <taxon>Gastropoda</taxon>
        <taxon>Heterobranchia</taxon>
        <taxon>Euthyneura</taxon>
        <taxon>Panpulmonata</taxon>
        <taxon>Sacoglossa</taxon>
        <taxon>Placobranchoidea</taxon>
        <taxon>Plakobranchidae</taxon>
        <taxon>Elysia</taxon>
    </lineage>
</organism>
<evidence type="ECO:0000256" key="3">
    <source>
        <dbReference type="ARBA" id="ARBA00022989"/>
    </source>
</evidence>
<dbReference type="PANTHER" id="PTHR24243:SF208">
    <property type="entry name" value="PYROKININ-1 RECEPTOR"/>
    <property type="match status" value="1"/>
</dbReference>
<evidence type="ECO:0000259" key="9">
    <source>
        <dbReference type="PROSITE" id="PS50262"/>
    </source>
</evidence>
<dbReference type="InterPro" id="IPR017452">
    <property type="entry name" value="GPCR_Rhodpsn_7TM"/>
</dbReference>
<dbReference type="Proteomes" id="UP000762676">
    <property type="component" value="Unassembled WGS sequence"/>
</dbReference>
<reference evidence="10 11" key="1">
    <citation type="journal article" date="2021" name="Elife">
        <title>Chloroplast acquisition without the gene transfer in kleptoplastic sea slugs, Plakobranchus ocellatus.</title>
        <authorList>
            <person name="Maeda T."/>
            <person name="Takahashi S."/>
            <person name="Yoshida T."/>
            <person name="Shimamura S."/>
            <person name="Takaki Y."/>
            <person name="Nagai Y."/>
            <person name="Toyoda A."/>
            <person name="Suzuki Y."/>
            <person name="Arimoto A."/>
            <person name="Ishii H."/>
            <person name="Satoh N."/>
            <person name="Nishiyama T."/>
            <person name="Hasebe M."/>
            <person name="Maruyama T."/>
            <person name="Minagawa J."/>
            <person name="Obokata J."/>
            <person name="Shigenobu S."/>
        </authorList>
    </citation>
    <scope>NUCLEOTIDE SEQUENCE [LARGE SCALE GENOMIC DNA]</scope>
</reference>
<evidence type="ECO:0000256" key="4">
    <source>
        <dbReference type="ARBA" id="ARBA00023040"/>
    </source>
</evidence>
<dbReference type="GO" id="GO:0004930">
    <property type="term" value="F:G protein-coupled receptor activity"/>
    <property type="evidence" value="ECO:0007669"/>
    <property type="project" value="UniProtKB-KW"/>
</dbReference>
<dbReference type="AlphaFoldDB" id="A0AAV4HG38"/>
<evidence type="ECO:0000313" key="11">
    <source>
        <dbReference type="Proteomes" id="UP000762676"/>
    </source>
</evidence>
<dbReference type="PROSITE" id="PS50262">
    <property type="entry name" value="G_PROTEIN_RECEP_F1_2"/>
    <property type="match status" value="1"/>
</dbReference>
<evidence type="ECO:0000256" key="8">
    <source>
        <dbReference type="SAM" id="Phobius"/>
    </source>
</evidence>
<feature type="transmembrane region" description="Helical" evidence="8">
    <location>
        <begin position="72"/>
        <end position="90"/>
    </location>
</feature>
<evidence type="ECO:0000256" key="1">
    <source>
        <dbReference type="ARBA" id="ARBA00004141"/>
    </source>
</evidence>
<sequence length="213" mass="24237">MPLKFKFVFTKSRTIKWVMFLVIIAVSLRIPVLTVNRLAWRLDPATNTSAMFLQRVNRESMSRINDLINRGFVIYINYITMVTCVIVLTFKLNQAATIRRSCTTQLPPSSENSSAKPDNQGLSSKDLQVVKSVVLVCTIFILSQLTFLVTSTIRLLAPEFDADKGLNFLFGLFTQISLTCSYLNASLNIFVYYSYNSKFRSIFRSLVSAIDKR</sequence>
<evidence type="ECO:0000256" key="6">
    <source>
        <dbReference type="ARBA" id="ARBA00023170"/>
    </source>
</evidence>
<feature type="domain" description="G-protein coupled receptors family 1 profile" evidence="9">
    <location>
        <begin position="1"/>
        <end position="192"/>
    </location>
</feature>
<feature type="transmembrane region" description="Helical" evidence="8">
    <location>
        <begin position="14"/>
        <end position="32"/>
    </location>
</feature>
<proteinExistence type="predicted"/>
<keyword evidence="4" id="KW-0297">G-protein coupled receptor</keyword>
<gene>
    <name evidence="10" type="ORF">ElyMa_006282200</name>
</gene>
<feature type="transmembrane region" description="Helical" evidence="8">
    <location>
        <begin position="168"/>
        <end position="195"/>
    </location>
</feature>
<evidence type="ECO:0000313" key="10">
    <source>
        <dbReference type="EMBL" id="GFR95820.1"/>
    </source>
</evidence>
<dbReference type="GO" id="GO:0016020">
    <property type="term" value="C:membrane"/>
    <property type="evidence" value="ECO:0007669"/>
    <property type="project" value="UniProtKB-SubCell"/>
</dbReference>
<keyword evidence="11" id="KW-1185">Reference proteome</keyword>
<dbReference type="Gene3D" id="1.20.1070.10">
    <property type="entry name" value="Rhodopsin 7-helix transmembrane proteins"/>
    <property type="match status" value="1"/>
</dbReference>
<evidence type="ECO:0000256" key="7">
    <source>
        <dbReference type="ARBA" id="ARBA00023224"/>
    </source>
</evidence>
<accession>A0AAV4HG38</accession>